<comment type="subcellular location">
    <subcellularLocation>
        <location evidence="1">Secreted</location>
    </subcellularLocation>
</comment>
<dbReference type="RefSeq" id="WP_106459526.1">
    <property type="nucleotide sequence ID" value="NZ_PXOH01000068.1"/>
</dbReference>
<keyword evidence="5" id="KW-1185">Reference proteome</keyword>
<dbReference type="InterPro" id="IPR050557">
    <property type="entry name" value="RTX_toxin/Mannuronan_C5-epim"/>
</dbReference>
<dbReference type="InterPro" id="IPR011049">
    <property type="entry name" value="Serralysin-like_metalloprot_C"/>
</dbReference>
<dbReference type="InterPro" id="IPR018511">
    <property type="entry name" value="Hemolysin-typ_Ca-bd_CS"/>
</dbReference>
<feature type="region of interest" description="Disordered" evidence="3">
    <location>
        <begin position="1122"/>
        <end position="1177"/>
    </location>
</feature>
<evidence type="ECO:0000313" key="5">
    <source>
        <dbReference type="Proteomes" id="UP000239001"/>
    </source>
</evidence>
<evidence type="ECO:0000313" key="4">
    <source>
        <dbReference type="EMBL" id="PSF29023.1"/>
    </source>
</evidence>
<feature type="compositionally biased region" description="Polar residues" evidence="3">
    <location>
        <begin position="1933"/>
        <end position="1943"/>
    </location>
</feature>
<reference evidence="4 5" key="2">
    <citation type="submission" date="2018-03" db="EMBL/GenBank/DDBJ databases">
        <authorList>
            <person name="Keele B.F."/>
        </authorList>
    </citation>
    <scope>NUCLEOTIDE SEQUENCE [LARGE SCALE GENOMIC DNA]</scope>
    <source>
        <strain evidence="4 5">CCALA 016</strain>
    </source>
</reference>
<dbReference type="GO" id="GO:0005509">
    <property type="term" value="F:calcium ion binding"/>
    <property type="evidence" value="ECO:0007669"/>
    <property type="project" value="InterPro"/>
</dbReference>
<evidence type="ECO:0000256" key="1">
    <source>
        <dbReference type="ARBA" id="ARBA00004613"/>
    </source>
</evidence>
<evidence type="ECO:0000256" key="3">
    <source>
        <dbReference type="SAM" id="MobiDB-lite"/>
    </source>
</evidence>
<dbReference type="PROSITE" id="PS00330">
    <property type="entry name" value="HEMOLYSIN_CALCIUM"/>
    <property type="match status" value="4"/>
</dbReference>
<dbReference type="PRINTS" id="PR00313">
    <property type="entry name" value="CABNDNGRPT"/>
</dbReference>
<dbReference type="EMBL" id="PXOH01000068">
    <property type="protein sequence ID" value="PSF29023.1"/>
    <property type="molecule type" value="Genomic_DNA"/>
</dbReference>
<sequence>MTPFVIGDNLLIGTSLTIAQESFAALEQVLSIIQERLQALMSEPEIQQKLALEFGDRINPEAVGTLRQQWAVGDFDLLTEVDLLLEEVAHWVDSHVSRENALGDEESIFSTLIRNDSVDEQQLQSIKLEDKININGEAIAIFAASDSVSQTQINQLKAGINQVFTDLNAALGTQVLAEQLPIVGNNLQDAFNGGTASLQYLIQLREAIKTGLNTLTGSSSYTTTQIQNAINTALVNAGIGGAGVTAIVSGTEVRLNFTTTTQYSSVAIAIENNLGLPNLGLKTTGLAQTSLGYTFNFGVGVDNTGFYLDTSSTSQFQINSNTTLPGFNASADLSLLSFAATNNGTNFVGNFAIDLKDPNNDNKLRLTELTSSPDLLDASLTGNANINLNLQSTLPALTGLPTLRTNLGILWNFNAATVNPLDNNSNFGEVPTVFLRDNKVNLGSFFGGFAGQVLNTVKSVTSPLQPVIDILTTPIPLLSDLGSSKVTLLDLAGASPSTVAVVEGLKDITQLVNSLSSFTGNDNIFIDLGSLSINGDLRIDSLPDVSLINTRIPTLPGNQNTNLFQFLSDVNSVGGGGLSFPLLTDQMAIGKLLLGQNVDLFSYQPNPLVVDFKFKQFFPVIGPVGVNLGGKFGIGAQLAFGYDTQGLQDYLTGGQTDPTKVFNGFYVIAFDDSGLPVTGLEIQAGIIAGVAANLGIAEVGVDGDLTADINFYLSSALADAEGKVRGNQLSNTPVIDLFEPSGELSAGLQAYLEVGISPFSVGFSFDSPRVVLLSFNKNNNTPIIASNANDNIFLNVGPRSALRKYGNLKDGPESYKIQKIVDPLLGNSLQIEAFKTIETYDIPNKIVANGGDRADELTVDPGVSAVIVFSGGASKDLLTGGSNNDSLSGDDGPDVLIGNGGVDTLRGGVDADKLIGGSGGDLLDGGDSEDTASYATATVAMLIDLSTGHFTGDGIGDIFISIERYEGTNFNDTINGNDNSNSLLSGLEGNDTIQGFAGKDLLDGGAGDDSLLGGANDDFLVGGPGVDVIVGSSGVDTVAYTSSKIPVAVSLKTGLGTGGDAQGDQLINVEILIGSPLPFGDINTYNIQTGDTLEGSNIVNTISGLGGADFISGQAGNDLLYGDAANTSSPPVPGFDNDTLRGDEGNDTLFGQADNDDLDGGSSQDSLDGGDGNDHLRTFDLESVDTLDGGTGTNRLSADYADQTVNITFIAGQTNNYTFSNGETARNFQNLGEFNTGSGNDLIKLETVNESYDNILRTNAGQDTIFAANGNDFVDAGSGKDFIDGGAGQDRLFGGIDNDKLAGGAKVDTLNGGAGSDTADYSNSPSEVIINLATGTVNGGYKKTFSNNDWVYSLVSDAISVKRDPVSGNDIVTVDRLTGIENLIGSQFRDKLDGDDNDNIFRPGLGRTNITYGYSSDGINGAGGNDLLIIDYSVGDDATTGRMEGGVLSVQGNAGQFVRYNADGTTQVDGVNFQNIERLQITATSKNDLLTGIVGDDTINGSAGNDTIFGGAGNTYSFGNDVINGGEGDDEIANRYYGHASFDANLDRLDGGAGNDTLSADFSNQTADITFISGHSNNITFADGTYAKNFENIRHLTTGSGNDRIIQKERISIAPYQFSSGNDIRTGAGNDTIDAGLGYQDSVDAGEGNDLLIIDYSEGDDATAAGLSGSVQWTGDLSSRAFYTRSNIDNSARDYTIGINIERYKITGTSKADSFAGFDGDDTLVGGAGNDTIKAFFGNDVVDAGSGDDEVSASYESPRGGTDSSKLDKLNGGTGIDTLSADFGNQTIDINFNSANPTDLLFSDGTYAKNFEVVKNLQTGSGNDTLIQLNRLTNNFVMGAGNDTINPGLGLSDIVDGGTGDDLLILDYSIGDDANAGAVTTFGTSFFRRTITNANLDSIGSFNIERVQVTGTSKNDSLVAGTGIKVTFRGESGNDTLSGNTGNDDLEGGSGYDSLTGSTGNDQFIFSSDRSFNPADFGIDTRACLQTCYTE</sequence>
<dbReference type="Pfam" id="PF00353">
    <property type="entry name" value="HemolysinCabind"/>
    <property type="match status" value="14"/>
</dbReference>
<feature type="region of interest" description="Disordered" evidence="3">
    <location>
        <begin position="1747"/>
        <end position="1766"/>
    </location>
</feature>
<dbReference type="SUPFAM" id="SSF51120">
    <property type="entry name" value="beta-Roll"/>
    <property type="match status" value="8"/>
</dbReference>
<dbReference type="Proteomes" id="UP000239001">
    <property type="component" value="Unassembled WGS sequence"/>
</dbReference>
<feature type="region of interest" description="Disordered" evidence="3">
    <location>
        <begin position="1931"/>
        <end position="1953"/>
    </location>
</feature>
<dbReference type="PANTHER" id="PTHR38340:SF1">
    <property type="entry name" value="S-LAYER PROTEIN"/>
    <property type="match status" value="1"/>
</dbReference>
<dbReference type="GO" id="GO:0005576">
    <property type="term" value="C:extracellular region"/>
    <property type="evidence" value="ECO:0007669"/>
    <property type="project" value="UniProtKB-SubCell"/>
</dbReference>
<dbReference type="PANTHER" id="PTHR38340">
    <property type="entry name" value="S-LAYER PROTEIN"/>
    <property type="match status" value="1"/>
</dbReference>
<evidence type="ECO:0008006" key="6">
    <source>
        <dbReference type="Google" id="ProtNLM"/>
    </source>
</evidence>
<evidence type="ECO:0000256" key="2">
    <source>
        <dbReference type="ARBA" id="ARBA00022525"/>
    </source>
</evidence>
<accession>A0A2T1LQS5</accession>
<proteinExistence type="predicted"/>
<reference evidence="4 5" key="1">
    <citation type="submission" date="2018-03" db="EMBL/GenBank/DDBJ databases">
        <title>The ancient ancestry and fast evolution of plastids.</title>
        <authorList>
            <person name="Moore K.R."/>
            <person name="Magnabosco C."/>
            <person name="Momper L."/>
            <person name="Gold D.A."/>
            <person name="Bosak T."/>
            <person name="Fournier G.P."/>
        </authorList>
    </citation>
    <scope>NUCLEOTIDE SEQUENCE [LARGE SCALE GENOMIC DNA]</scope>
    <source>
        <strain evidence="4 5">CCALA 016</strain>
    </source>
</reference>
<dbReference type="OrthoDB" id="415385at2"/>
<dbReference type="InterPro" id="IPR001343">
    <property type="entry name" value="Hemolysn_Ca-bd"/>
</dbReference>
<name>A0A2T1LQS5_9CHRO</name>
<keyword evidence="2" id="KW-0964">Secreted</keyword>
<organism evidence="4 5">
    <name type="scientific">Aphanothece hegewaldii CCALA 016</name>
    <dbReference type="NCBI Taxonomy" id="2107694"/>
    <lineage>
        <taxon>Bacteria</taxon>
        <taxon>Bacillati</taxon>
        <taxon>Cyanobacteriota</taxon>
        <taxon>Cyanophyceae</taxon>
        <taxon>Oscillatoriophycideae</taxon>
        <taxon>Chroococcales</taxon>
        <taxon>Aphanothecaceae</taxon>
        <taxon>Aphanothece</taxon>
    </lineage>
</organism>
<comment type="caution">
    <text evidence="4">The sequence shown here is derived from an EMBL/GenBank/DDBJ whole genome shotgun (WGS) entry which is preliminary data.</text>
</comment>
<gene>
    <name evidence="4" type="ORF">C7H19_24500</name>
</gene>
<protein>
    <recommendedName>
        <fullName evidence="6">Calcium-binding protein</fullName>
    </recommendedName>
</protein>
<dbReference type="Gene3D" id="2.150.10.10">
    <property type="entry name" value="Serralysin-like metalloprotease, C-terminal"/>
    <property type="match status" value="9"/>
</dbReference>